<evidence type="ECO:0000256" key="1">
    <source>
        <dbReference type="ARBA" id="ARBA00004196"/>
    </source>
</evidence>
<dbReference type="InterPro" id="IPR013740">
    <property type="entry name" value="Redoxin"/>
</dbReference>
<sequence>MKSNSFHSRRRLLGMALGATASGILAPWRPALAQPAKVPDPFYTHAFEDLDGVSQDMARFLGKPLVLNFWATWCPPCVKEMPDLNALNAKHPGVAFLGLAIDTESNVRKFLEKIPVDYDVMMAGKGGMRLMRELGNRQGGLPFTLVFDARGRVSQRILGQVDPDVLDGYIRDLAVS</sequence>
<dbReference type="Pfam" id="PF08534">
    <property type="entry name" value="Redoxin"/>
    <property type="match status" value="1"/>
</dbReference>
<keyword evidence="6" id="KW-0413">Isomerase</keyword>
<name>A0A4R3V5C1_9BURK</name>
<dbReference type="InterPro" id="IPR006311">
    <property type="entry name" value="TAT_signal"/>
</dbReference>
<dbReference type="GO" id="GO:0015036">
    <property type="term" value="F:disulfide oxidoreductase activity"/>
    <property type="evidence" value="ECO:0007669"/>
    <property type="project" value="UniProtKB-ARBA"/>
</dbReference>
<keyword evidence="3" id="KW-1015">Disulfide bond</keyword>
<protein>
    <submittedName>
        <fullName evidence="6">Thiol-disulfide isomerase/thioredoxin</fullName>
    </submittedName>
</protein>
<dbReference type="RefSeq" id="WP_132477165.1">
    <property type="nucleotide sequence ID" value="NZ_JBEBWM010000059.1"/>
</dbReference>
<dbReference type="PROSITE" id="PS00194">
    <property type="entry name" value="THIOREDOXIN_1"/>
    <property type="match status" value="1"/>
</dbReference>
<dbReference type="Proteomes" id="UP000294692">
    <property type="component" value="Unassembled WGS sequence"/>
</dbReference>
<gene>
    <name evidence="6" type="ORF">EV686_105208</name>
</gene>
<keyword evidence="4" id="KW-0676">Redox-active center</keyword>
<accession>A0A4R3V5C1</accession>
<feature type="domain" description="Thioredoxin" evidence="5">
    <location>
        <begin position="36"/>
        <end position="175"/>
    </location>
</feature>
<evidence type="ECO:0000256" key="3">
    <source>
        <dbReference type="ARBA" id="ARBA00023157"/>
    </source>
</evidence>
<dbReference type="CDD" id="cd02966">
    <property type="entry name" value="TlpA_like_family"/>
    <property type="match status" value="1"/>
</dbReference>
<dbReference type="OrthoDB" id="9811352at2"/>
<dbReference type="PROSITE" id="PS51318">
    <property type="entry name" value="TAT"/>
    <property type="match status" value="1"/>
</dbReference>
<dbReference type="GO" id="GO:0016853">
    <property type="term" value="F:isomerase activity"/>
    <property type="evidence" value="ECO:0007669"/>
    <property type="project" value="UniProtKB-KW"/>
</dbReference>
<dbReference type="SUPFAM" id="SSF52833">
    <property type="entry name" value="Thioredoxin-like"/>
    <property type="match status" value="1"/>
</dbReference>
<dbReference type="Gene3D" id="3.40.30.10">
    <property type="entry name" value="Glutaredoxin"/>
    <property type="match status" value="1"/>
</dbReference>
<evidence type="ECO:0000256" key="4">
    <source>
        <dbReference type="ARBA" id="ARBA00023284"/>
    </source>
</evidence>
<dbReference type="InterPro" id="IPR017937">
    <property type="entry name" value="Thioredoxin_CS"/>
</dbReference>
<evidence type="ECO:0000259" key="5">
    <source>
        <dbReference type="PROSITE" id="PS51352"/>
    </source>
</evidence>
<keyword evidence="2" id="KW-0201">Cytochrome c-type biogenesis</keyword>
<dbReference type="PROSITE" id="PS51352">
    <property type="entry name" value="THIOREDOXIN_2"/>
    <property type="match status" value="1"/>
</dbReference>
<dbReference type="PANTHER" id="PTHR42852">
    <property type="entry name" value="THIOL:DISULFIDE INTERCHANGE PROTEIN DSBE"/>
    <property type="match status" value="1"/>
</dbReference>
<dbReference type="InterPro" id="IPR013766">
    <property type="entry name" value="Thioredoxin_domain"/>
</dbReference>
<dbReference type="PANTHER" id="PTHR42852:SF6">
    <property type="entry name" value="THIOL:DISULFIDE INTERCHANGE PROTEIN DSBE"/>
    <property type="match status" value="1"/>
</dbReference>
<evidence type="ECO:0000313" key="7">
    <source>
        <dbReference type="Proteomes" id="UP000294692"/>
    </source>
</evidence>
<dbReference type="AlphaFoldDB" id="A0A4R3V5C1"/>
<reference evidence="6 7" key="1">
    <citation type="submission" date="2019-03" db="EMBL/GenBank/DDBJ databases">
        <title>Genomic Encyclopedia of Type Strains, Phase IV (KMG-IV): sequencing the most valuable type-strain genomes for metagenomic binning, comparative biology and taxonomic classification.</title>
        <authorList>
            <person name="Goeker M."/>
        </authorList>
    </citation>
    <scope>NUCLEOTIDE SEQUENCE [LARGE SCALE GENOMIC DNA]</scope>
    <source>
        <strain evidence="6 7">DSM 100048</strain>
    </source>
</reference>
<comment type="caution">
    <text evidence="6">The sequence shown here is derived from an EMBL/GenBank/DDBJ whole genome shotgun (WGS) entry which is preliminary data.</text>
</comment>
<comment type="subcellular location">
    <subcellularLocation>
        <location evidence="1">Cell envelope</location>
    </subcellularLocation>
</comment>
<evidence type="ECO:0000313" key="6">
    <source>
        <dbReference type="EMBL" id="TCU98507.1"/>
    </source>
</evidence>
<evidence type="ECO:0000256" key="2">
    <source>
        <dbReference type="ARBA" id="ARBA00022748"/>
    </source>
</evidence>
<proteinExistence type="predicted"/>
<dbReference type="GO" id="GO:0017004">
    <property type="term" value="P:cytochrome complex assembly"/>
    <property type="evidence" value="ECO:0007669"/>
    <property type="project" value="UniProtKB-KW"/>
</dbReference>
<keyword evidence="7" id="KW-1185">Reference proteome</keyword>
<organism evidence="6 7">
    <name type="scientific">Paracandidimonas soli</name>
    <dbReference type="NCBI Taxonomy" id="1917182"/>
    <lineage>
        <taxon>Bacteria</taxon>
        <taxon>Pseudomonadati</taxon>
        <taxon>Pseudomonadota</taxon>
        <taxon>Betaproteobacteria</taxon>
        <taxon>Burkholderiales</taxon>
        <taxon>Alcaligenaceae</taxon>
        <taxon>Paracandidimonas</taxon>
    </lineage>
</organism>
<dbReference type="InterPro" id="IPR050553">
    <property type="entry name" value="Thioredoxin_ResA/DsbE_sf"/>
</dbReference>
<dbReference type="GO" id="GO:0030313">
    <property type="term" value="C:cell envelope"/>
    <property type="evidence" value="ECO:0007669"/>
    <property type="project" value="UniProtKB-SubCell"/>
</dbReference>
<dbReference type="InterPro" id="IPR036249">
    <property type="entry name" value="Thioredoxin-like_sf"/>
</dbReference>
<dbReference type="EMBL" id="SMBX01000005">
    <property type="protein sequence ID" value="TCU98507.1"/>
    <property type="molecule type" value="Genomic_DNA"/>
</dbReference>